<dbReference type="Pfam" id="PF09827">
    <property type="entry name" value="CRISPR_Cas2"/>
    <property type="match status" value="1"/>
</dbReference>
<evidence type="ECO:0000313" key="12">
    <source>
        <dbReference type="Proteomes" id="UP000615026"/>
    </source>
</evidence>
<dbReference type="GO" id="GO:0051607">
    <property type="term" value="P:defense response to virus"/>
    <property type="evidence" value="ECO:0007669"/>
    <property type="project" value="UniProtKB-UniRule"/>
</dbReference>
<dbReference type="HAMAP" id="MF_01471">
    <property type="entry name" value="Cas2"/>
    <property type="match status" value="1"/>
</dbReference>
<evidence type="ECO:0000256" key="5">
    <source>
        <dbReference type="ARBA" id="ARBA00022759"/>
    </source>
</evidence>
<comment type="caution">
    <text evidence="11">The sequence shown here is derived from an EMBL/GenBank/DDBJ whole genome shotgun (WGS) entry which is preliminary data.</text>
</comment>
<dbReference type="GO" id="GO:0004521">
    <property type="term" value="F:RNA endonuclease activity"/>
    <property type="evidence" value="ECO:0007669"/>
    <property type="project" value="UniProtKB-UniRule"/>
</dbReference>
<evidence type="ECO:0000256" key="3">
    <source>
        <dbReference type="ARBA" id="ARBA00022722"/>
    </source>
</evidence>
<evidence type="ECO:0000256" key="9">
    <source>
        <dbReference type="HAMAP-Rule" id="MF_01471"/>
    </source>
</evidence>
<dbReference type="Gene3D" id="3.30.70.240">
    <property type="match status" value="1"/>
</dbReference>
<evidence type="ECO:0000256" key="1">
    <source>
        <dbReference type="ARBA" id="ARBA00001946"/>
    </source>
</evidence>
<dbReference type="SUPFAM" id="SSF143430">
    <property type="entry name" value="TTP0101/SSO1404-like"/>
    <property type="match status" value="1"/>
</dbReference>
<keyword evidence="12" id="KW-1185">Reference proteome</keyword>
<keyword evidence="3 9" id="KW-0540">Nuclease</keyword>
<dbReference type="GO" id="GO:0046872">
    <property type="term" value="F:metal ion binding"/>
    <property type="evidence" value="ECO:0007669"/>
    <property type="project" value="UniProtKB-UniRule"/>
</dbReference>
<comment type="function">
    <text evidence="9">CRISPR (clustered regularly interspaced short palindromic repeat), is an adaptive immune system that provides protection against mobile genetic elements (viruses, transposable elements and conjugative plasmids). CRISPR clusters contain sequences complementary to antecedent mobile elements and target invading nucleic acids. CRISPR clusters are transcribed and processed into CRISPR RNA (crRNA). Functions as a ssRNA-specific endoribonuclease. Involved in the integration of spacer DNA into the CRISPR cassette.</text>
</comment>
<evidence type="ECO:0000256" key="6">
    <source>
        <dbReference type="ARBA" id="ARBA00022801"/>
    </source>
</evidence>
<dbReference type="PANTHER" id="PTHR34405:SF3">
    <property type="entry name" value="CRISPR-ASSOCIATED ENDORIBONUCLEASE CAS2 3"/>
    <property type="match status" value="1"/>
</dbReference>
<proteinExistence type="inferred from homology"/>
<keyword evidence="7 9" id="KW-0460">Magnesium</keyword>
<dbReference type="CDD" id="cd09725">
    <property type="entry name" value="Cas2_I_II_III"/>
    <property type="match status" value="1"/>
</dbReference>
<dbReference type="InterPro" id="IPR021127">
    <property type="entry name" value="CRISPR_associated_Cas2"/>
</dbReference>
<organism evidence="11 12">
    <name type="scientific">Leptolyngbya cf. ectocarpi LEGE 11479</name>
    <dbReference type="NCBI Taxonomy" id="1828722"/>
    <lineage>
        <taxon>Bacteria</taxon>
        <taxon>Bacillati</taxon>
        <taxon>Cyanobacteriota</taxon>
        <taxon>Cyanophyceae</taxon>
        <taxon>Leptolyngbyales</taxon>
        <taxon>Leptolyngbyaceae</taxon>
        <taxon>Leptolyngbya group</taxon>
        <taxon>Leptolyngbya</taxon>
    </lineage>
</organism>
<evidence type="ECO:0000256" key="7">
    <source>
        <dbReference type="ARBA" id="ARBA00022842"/>
    </source>
</evidence>
<accession>A0A928ZZP3</accession>
<keyword evidence="4 9" id="KW-0479">Metal-binding</keyword>
<dbReference type="EMBL" id="JADEXP010000415">
    <property type="protein sequence ID" value="MBE9070338.1"/>
    <property type="molecule type" value="Genomic_DNA"/>
</dbReference>
<dbReference type="PANTHER" id="PTHR34405">
    <property type="entry name" value="CRISPR-ASSOCIATED ENDORIBONUCLEASE CAS2"/>
    <property type="match status" value="1"/>
</dbReference>
<reference evidence="11" key="1">
    <citation type="submission" date="2020-10" db="EMBL/GenBank/DDBJ databases">
        <authorList>
            <person name="Castelo-Branco R."/>
            <person name="Eusebio N."/>
            <person name="Adriana R."/>
            <person name="Vieira A."/>
            <person name="Brugerolle De Fraissinette N."/>
            <person name="Rezende De Castro R."/>
            <person name="Schneider M.P."/>
            <person name="Vasconcelos V."/>
            <person name="Leao P.N."/>
        </authorList>
    </citation>
    <scope>NUCLEOTIDE SEQUENCE</scope>
    <source>
        <strain evidence="11">LEGE 11479</strain>
    </source>
</reference>
<comment type="subunit">
    <text evidence="9">Homodimer, forms a heterotetramer with a Cas1 homodimer.</text>
</comment>
<sequence length="91" mass="10649">MLVLVIYDIPDHKRRKKLSDFLEGYGRRVQRSAFECFLNLGEMKKLYEQLTKRVVPAEDNVRLYWINADAMPRTLTLGSRPPQPPPDAYVL</sequence>
<feature type="binding site" evidence="9">
    <location>
        <position position="8"/>
    </location>
    <ligand>
        <name>Mg(2+)</name>
        <dbReference type="ChEBI" id="CHEBI:18420"/>
        <note>catalytic</note>
    </ligand>
</feature>
<evidence type="ECO:0000256" key="2">
    <source>
        <dbReference type="ARBA" id="ARBA00009959"/>
    </source>
</evidence>
<keyword evidence="8 9" id="KW-0051">Antiviral defense</keyword>
<dbReference type="GO" id="GO:0016787">
    <property type="term" value="F:hydrolase activity"/>
    <property type="evidence" value="ECO:0007669"/>
    <property type="project" value="UniProtKB-KW"/>
</dbReference>
<evidence type="ECO:0000256" key="10">
    <source>
        <dbReference type="PIRNR" id="PIRNR032582"/>
    </source>
</evidence>
<comment type="cofactor">
    <cofactor evidence="1 9">
        <name>Mg(2+)</name>
        <dbReference type="ChEBI" id="CHEBI:18420"/>
    </cofactor>
</comment>
<gene>
    <name evidence="9 11" type="primary">cas2</name>
    <name evidence="11" type="ORF">IQ260_27215</name>
</gene>
<name>A0A928ZZP3_LEPEC</name>
<keyword evidence="6 9" id="KW-0378">Hydrolase</keyword>
<comment type="similarity">
    <text evidence="2 9 10">Belongs to the CRISPR-associated endoribonuclease Cas2 protein family.</text>
</comment>
<evidence type="ECO:0000256" key="4">
    <source>
        <dbReference type="ARBA" id="ARBA00022723"/>
    </source>
</evidence>
<evidence type="ECO:0000256" key="8">
    <source>
        <dbReference type="ARBA" id="ARBA00023118"/>
    </source>
</evidence>
<dbReference type="GO" id="GO:0043571">
    <property type="term" value="P:maintenance of CRISPR repeat elements"/>
    <property type="evidence" value="ECO:0007669"/>
    <property type="project" value="UniProtKB-UniRule"/>
</dbReference>
<evidence type="ECO:0000313" key="11">
    <source>
        <dbReference type="EMBL" id="MBE9070338.1"/>
    </source>
</evidence>
<keyword evidence="5 9" id="KW-0255">Endonuclease</keyword>
<dbReference type="EC" id="3.1.-.-" evidence="9"/>
<dbReference type="AlphaFoldDB" id="A0A928ZZP3"/>
<dbReference type="RefSeq" id="WP_193996212.1">
    <property type="nucleotide sequence ID" value="NZ_JADEXP010000415.1"/>
</dbReference>
<dbReference type="PIRSF" id="PIRSF032582">
    <property type="entry name" value="Cas2"/>
    <property type="match status" value="1"/>
</dbReference>
<dbReference type="InterPro" id="IPR019199">
    <property type="entry name" value="Virulence_VapD/CRISPR_Cas2"/>
</dbReference>
<protein>
    <recommendedName>
        <fullName evidence="9">CRISPR-associated endoribonuclease Cas2</fullName>
        <ecNumber evidence="9">3.1.-.-</ecNumber>
    </recommendedName>
</protein>
<dbReference type="NCBIfam" id="TIGR01573">
    <property type="entry name" value="cas2"/>
    <property type="match status" value="1"/>
</dbReference>
<dbReference type="Proteomes" id="UP000615026">
    <property type="component" value="Unassembled WGS sequence"/>
</dbReference>